<evidence type="ECO:0000256" key="5">
    <source>
        <dbReference type="ARBA" id="ARBA00022989"/>
    </source>
</evidence>
<keyword evidence="6 8" id="KW-0472">Membrane</keyword>
<keyword evidence="5 8" id="KW-1133">Transmembrane helix</keyword>
<keyword evidence="11" id="KW-1185">Reference proteome</keyword>
<evidence type="ECO:0000313" key="11">
    <source>
        <dbReference type="Proteomes" id="UP000295626"/>
    </source>
</evidence>
<evidence type="ECO:0000256" key="6">
    <source>
        <dbReference type="ARBA" id="ARBA00023136"/>
    </source>
</evidence>
<feature type="transmembrane region" description="Helical" evidence="8">
    <location>
        <begin position="234"/>
        <end position="255"/>
    </location>
</feature>
<feature type="transmembrane region" description="Helical" evidence="8">
    <location>
        <begin position="275"/>
        <end position="300"/>
    </location>
</feature>
<comment type="subcellular location">
    <subcellularLocation>
        <location evidence="1">Cell membrane</location>
        <topology evidence="1">Multi-pass membrane protein</topology>
    </subcellularLocation>
</comment>
<feature type="transmembrane region" description="Helical" evidence="8">
    <location>
        <begin position="86"/>
        <end position="113"/>
    </location>
</feature>
<dbReference type="PANTHER" id="PTHR42718">
    <property type="entry name" value="MAJOR FACILITATOR SUPERFAMILY MULTIDRUG TRANSPORTER MFSC"/>
    <property type="match status" value="1"/>
</dbReference>
<feature type="transmembrane region" description="Helical" evidence="8">
    <location>
        <begin position="54"/>
        <end position="74"/>
    </location>
</feature>
<dbReference type="EMBL" id="SMKE01000340">
    <property type="protein sequence ID" value="TDB94833.1"/>
    <property type="molecule type" value="Genomic_DNA"/>
</dbReference>
<keyword evidence="3" id="KW-1003">Cell membrane</keyword>
<evidence type="ECO:0000256" key="1">
    <source>
        <dbReference type="ARBA" id="ARBA00004651"/>
    </source>
</evidence>
<reference evidence="10 11" key="1">
    <citation type="submission" date="2019-02" db="EMBL/GenBank/DDBJ databases">
        <title>Draft genome sequences of novel Actinobacteria.</title>
        <authorList>
            <person name="Sahin N."/>
            <person name="Ay H."/>
            <person name="Saygin H."/>
        </authorList>
    </citation>
    <scope>NUCLEOTIDE SEQUENCE [LARGE SCALE GENOMIC DNA]</scope>
    <source>
        <strain evidence="10 11">JCM 30529</strain>
    </source>
</reference>
<evidence type="ECO:0000256" key="7">
    <source>
        <dbReference type="SAM" id="MobiDB-lite"/>
    </source>
</evidence>
<accession>A0ABY2DGM9</accession>
<feature type="compositionally biased region" description="Low complexity" evidence="7">
    <location>
        <begin position="465"/>
        <end position="486"/>
    </location>
</feature>
<dbReference type="Pfam" id="PF07690">
    <property type="entry name" value="MFS_1"/>
    <property type="match status" value="2"/>
</dbReference>
<dbReference type="PANTHER" id="PTHR42718:SF46">
    <property type="entry name" value="BLR6921 PROTEIN"/>
    <property type="match status" value="1"/>
</dbReference>
<keyword evidence="2" id="KW-0813">Transport</keyword>
<evidence type="ECO:0000256" key="2">
    <source>
        <dbReference type="ARBA" id="ARBA00022448"/>
    </source>
</evidence>
<dbReference type="PROSITE" id="PS50850">
    <property type="entry name" value="MFS"/>
    <property type="match status" value="1"/>
</dbReference>
<evidence type="ECO:0000256" key="8">
    <source>
        <dbReference type="SAM" id="Phobius"/>
    </source>
</evidence>
<sequence>MSRTTRSAPLPGTSASPAATLAILAIAQFLIALDYSIVYIALPRIGDEFSLTESTIQWVVSGYAVFFAGFLIAGGRASDRFGPRNLFIVAMAAFGIAALAGGLATAPALLLVARAVQGIAAAALQPAVIALINTSFAAGPARNRALGVWGTVGASGLAAGVVIGGLLSTVSWRWVFLINLPLALICAMGAPRLLPRLRASVTGHGQLNLPSAVLCTGTVLATALALTWASSHGWTYAGTLGAFAVAAVGLVGFVLRERHSAQPLVDPLLRRTRSLLVGCGATALYMASVGNQFFVLTLLLQQLRGYGPIAAGMAFLPMAVAIAVANSVAPRIVARIGVRAALTLAFVGNAAGLLLLAAQVHGDSYLIHLLPGLLITGFAHGVTYVSMFIAGTADVDDRNQGTGSALMTTAQYMAGALGIAVLVLVLGTDPGPGSFGAAFVTTALAAGAGAVLAWFGLPRRGRTGTPAPATADSPATATASVADATPGVGVDPAAVGYRPDPADGDRADRMPPAMAAPVEGSRP</sequence>
<evidence type="ECO:0000259" key="9">
    <source>
        <dbReference type="PROSITE" id="PS50850"/>
    </source>
</evidence>
<evidence type="ECO:0000256" key="3">
    <source>
        <dbReference type="ARBA" id="ARBA00022475"/>
    </source>
</evidence>
<gene>
    <name evidence="10" type="ORF">E1091_10675</name>
</gene>
<dbReference type="Gene3D" id="1.20.1250.20">
    <property type="entry name" value="MFS general substrate transporter like domains"/>
    <property type="match status" value="1"/>
</dbReference>
<feature type="transmembrane region" description="Helical" evidence="8">
    <location>
        <begin position="174"/>
        <end position="195"/>
    </location>
</feature>
<feature type="transmembrane region" description="Helical" evidence="8">
    <location>
        <begin position="410"/>
        <end position="428"/>
    </location>
</feature>
<dbReference type="Proteomes" id="UP000295626">
    <property type="component" value="Unassembled WGS sequence"/>
</dbReference>
<organism evidence="10 11">
    <name type="scientific">Micromonospora fluostatini</name>
    <dbReference type="NCBI Taxonomy" id="1629071"/>
    <lineage>
        <taxon>Bacteria</taxon>
        <taxon>Bacillati</taxon>
        <taxon>Actinomycetota</taxon>
        <taxon>Actinomycetes</taxon>
        <taxon>Micromonosporales</taxon>
        <taxon>Micromonosporaceae</taxon>
        <taxon>Micromonospora</taxon>
    </lineage>
</organism>
<feature type="domain" description="Major facilitator superfamily (MFS) profile" evidence="9">
    <location>
        <begin position="20"/>
        <end position="461"/>
    </location>
</feature>
<feature type="transmembrane region" description="Helical" evidence="8">
    <location>
        <begin position="366"/>
        <end position="389"/>
    </location>
</feature>
<feature type="transmembrane region" description="Helical" evidence="8">
    <location>
        <begin position="340"/>
        <end position="360"/>
    </location>
</feature>
<feature type="transmembrane region" description="Helical" evidence="8">
    <location>
        <begin position="207"/>
        <end position="228"/>
    </location>
</feature>
<dbReference type="InterPro" id="IPR020846">
    <property type="entry name" value="MFS_dom"/>
</dbReference>
<evidence type="ECO:0000256" key="4">
    <source>
        <dbReference type="ARBA" id="ARBA00022692"/>
    </source>
</evidence>
<dbReference type="InterPro" id="IPR011701">
    <property type="entry name" value="MFS"/>
</dbReference>
<feature type="region of interest" description="Disordered" evidence="7">
    <location>
        <begin position="463"/>
        <end position="523"/>
    </location>
</feature>
<dbReference type="Gene3D" id="1.20.1720.10">
    <property type="entry name" value="Multidrug resistance protein D"/>
    <property type="match status" value="1"/>
</dbReference>
<proteinExistence type="predicted"/>
<evidence type="ECO:0000313" key="10">
    <source>
        <dbReference type="EMBL" id="TDB94833.1"/>
    </source>
</evidence>
<feature type="transmembrane region" description="Helical" evidence="8">
    <location>
        <begin position="119"/>
        <end position="139"/>
    </location>
</feature>
<name>A0ABY2DGM9_9ACTN</name>
<feature type="transmembrane region" description="Helical" evidence="8">
    <location>
        <begin position="306"/>
        <end position="328"/>
    </location>
</feature>
<dbReference type="CDD" id="cd17321">
    <property type="entry name" value="MFS_MMR_MDR_like"/>
    <property type="match status" value="1"/>
</dbReference>
<dbReference type="InterPro" id="IPR036259">
    <property type="entry name" value="MFS_trans_sf"/>
</dbReference>
<feature type="transmembrane region" description="Helical" evidence="8">
    <location>
        <begin position="21"/>
        <end position="42"/>
    </location>
</feature>
<comment type="caution">
    <text evidence="10">The sequence shown here is derived from an EMBL/GenBank/DDBJ whole genome shotgun (WGS) entry which is preliminary data.</text>
</comment>
<feature type="compositionally biased region" description="Basic and acidic residues" evidence="7">
    <location>
        <begin position="500"/>
        <end position="509"/>
    </location>
</feature>
<feature type="transmembrane region" description="Helical" evidence="8">
    <location>
        <begin position="146"/>
        <end position="168"/>
    </location>
</feature>
<dbReference type="SUPFAM" id="SSF103473">
    <property type="entry name" value="MFS general substrate transporter"/>
    <property type="match status" value="2"/>
</dbReference>
<keyword evidence="4 8" id="KW-0812">Transmembrane</keyword>
<protein>
    <submittedName>
        <fullName evidence="10">MFS transporter</fullName>
    </submittedName>
</protein>
<feature type="transmembrane region" description="Helical" evidence="8">
    <location>
        <begin position="434"/>
        <end position="457"/>
    </location>
</feature>